<protein>
    <submittedName>
        <fullName evidence="1">Uncharacterized protein</fullName>
    </submittedName>
</protein>
<evidence type="ECO:0000313" key="1">
    <source>
        <dbReference type="EMBL" id="KAJ7662286.1"/>
    </source>
</evidence>
<dbReference type="Proteomes" id="UP001221757">
    <property type="component" value="Unassembled WGS sequence"/>
</dbReference>
<organism evidence="1 2">
    <name type="scientific">Mycena rosella</name>
    <name type="common">Pink bonnet</name>
    <name type="synonym">Agaricus rosellus</name>
    <dbReference type="NCBI Taxonomy" id="1033263"/>
    <lineage>
        <taxon>Eukaryota</taxon>
        <taxon>Fungi</taxon>
        <taxon>Dikarya</taxon>
        <taxon>Basidiomycota</taxon>
        <taxon>Agaricomycotina</taxon>
        <taxon>Agaricomycetes</taxon>
        <taxon>Agaricomycetidae</taxon>
        <taxon>Agaricales</taxon>
        <taxon>Marasmiineae</taxon>
        <taxon>Mycenaceae</taxon>
        <taxon>Mycena</taxon>
    </lineage>
</organism>
<name>A0AAD7CTJ5_MYCRO</name>
<accession>A0AAD7CTJ5</accession>
<dbReference type="AlphaFoldDB" id="A0AAD7CTJ5"/>
<feature type="non-terminal residue" evidence="1">
    <location>
        <position position="1"/>
    </location>
</feature>
<sequence>LPSWVGAAHKNWGTAKRGKLSINHWRAVFTIHLPITLIWLWHDETGRKQDLLSNMVHGVIALLAADYRNTDRNIADIYNYHIQEYMEGVADLFKEDDIMLSQHSAFCINQTLHEFGPQHAFGAQSYERYIHLLQCQNTNMKFG</sequence>
<feature type="non-terminal residue" evidence="1">
    <location>
        <position position="143"/>
    </location>
</feature>
<proteinExistence type="predicted"/>
<keyword evidence="2" id="KW-1185">Reference proteome</keyword>
<dbReference type="EMBL" id="JARKIE010000244">
    <property type="protein sequence ID" value="KAJ7662286.1"/>
    <property type="molecule type" value="Genomic_DNA"/>
</dbReference>
<evidence type="ECO:0000313" key="2">
    <source>
        <dbReference type="Proteomes" id="UP001221757"/>
    </source>
</evidence>
<gene>
    <name evidence="1" type="ORF">B0H17DRAFT_888606</name>
</gene>
<comment type="caution">
    <text evidence="1">The sequence shown here is derived from an EMBL/GenBank/DDBJ whole genome shotgun (WGS) entry which is preliminary data.</text>
</comment>
<reference evidence="1" key="1">
    <citation type="submission" date="2023-03" db="EMBL/GenBank/DDBJ databases">
        <title>Massive genome expansion in bonnet fungi (Mycena s.s.) driven by repeated elements and novel gene families across ecological guilds.</title>
        <authorList>
            <consortium name="Lawrence Berkeley National Laboratory"/>
            <person name="Harder C.B."/>
            <person name="Miyauchi S."/>
            <person name="Viragh M."/>
            <person name="Kuo A."/>
            <person name="Thoen E."/>
            <person name="Andreopoulos B."/>
            <person name="Lu D."/>
            <person name="Skrede I."/>
            <person name="Drula E."/>
            <person name="Henrissat B."/>
            <person name="Morin E."/>
            <person name="Kohler A."/>
            <person name="Barry K."/>
            <person name="LaButti K."/>
            <person name="Morin E."/>
            <person name="Salamov A."/>
            <person name="Lipzen A."/>
            <person name="Mereny Z."/>
            <person name="Hegedus B."/>
            <person name="Baldrian P."/>
            <person name="Stursova M."/>
            <person name="Weitz H."/>
            <person name="Taylor A."/>
            <person name="Grigoriev I.V."/>
            <person name="Nagy L.G."/>
            <person name="Martin F."/>
            <person name="Kauserud H."/>
        </authorList>
    </citation>
    <scope>NUCLEOTIDE SEQUENCE</scope>
    <source>
        <strain evidence="1">CBHHK067</strain>
    </source>
</reference>